<accession>A0A9D4RD53</accession>
<protein>
    <submittedName>
        <fullName evidence="1">Uncharacterized protein</fullName>
    </submittedName>
</protein>
<dbReference type="EMBL" id="JAIWYP010000002">
    <property type="protein sequence ID" value="KAH3863879.1"/>
    <property type="molecule type" value="Genomic_DNA"/>
</dbReference>
<evidence type="ECO:0000313" key="2">
    <source>
        <dbReference type="Proteomes" id="UP000828390"/>
    </source>
</evidence>
<name>A0A9D4RD53_DREPO</name>
<evidence type="ECO:0000313" key="1">
    <source>
        <dbReference type="EMBL" id="KAH3863879.1"/>
    </source>
</evidence>
<proteinExistence type="predicted"/>
<keyword evidence="2" id="KW-1185">Reference proteome</keyword>
<reference evidence="1" key="2">
    <citation type="submission" date="2020-11" db="EMBL/GenBank/DDBJ databases">
        <authorList>
            <person name="McCartney M.A."/>
            <person name="Auch B."/>
            <person name="Kono T."/>
            <person name="Mallez S."/>
            <person name="Becker A."/>
            <person name="Gohl D.M."/>
            <person name="Silverstein K.A.T."/>
            <person name="Koren S."/>
            <person name="Bechman K.B."/>
            <person name="Herman A."/>
            <person name="Abrahante J.E."/>
            <person name="Garbe J."/>
        </authorList>
    </citation>
    <scope>NUCLEOTIDE SEQUENCE</scope>
    <source>
        <strain evidence="1">Duluth1</strain>
        <tissue evidence="1">Whole animal</tissue>
    </source>
</reference>
<comment type="caution">
    <text evidence="1">The sequence shown here is derived from an EMBL/GenBank/DDBJ whole genome shotgun (WGS) entry which is preliminary data.</text>
</comment>
<dbReference type="Proteomes" id="UP000828390">
    <property type="component" value="Unassembled WGS sequence"/>
</dbReference>
<organism evidence="1 2">
    <name type="scientific">Dreissena polymorpha</name>
    <name type="common">Zebra mussel</name>
    <name type="synonym">Mytilus polymorpha</name>
    <dbReference type="NCBI Taxonomy" id="45954"/>
    <lineage>
        <taxon>Eukaryota</taxon>
        <taxon>Metazoa</taxon>
        <taxon>Spiralia</taxon>
        <taxon>Lophotrochozoa</taxon>
        <taxon>Mollusca</taxon>
        <taxon>Bivalvia</taxon>
        <taxon>Autobranchia</taxon>
        <taxon>Heteroconchia</taxon>
        <taxon>Euheterodonta</taxon>
        <taxon>Imparidentia</taxon>
        <taxon>Neoheterodontei</taxon>
        <taxon>Myida</taxon>
        <taxon>Dreissenoidea</taxon>
        <taxon>Dreissenidae</taxon>
        <taxon>Dreissena</taxon>
    </lineage>
</organism>
<gene>
    <name evidence="1" type="ORF">DPMN_026885</name>
</gene>
<dbReference type="AlphaFoldDB" id="A0A9D4RD53"/>
<sequence>MAGVSPLKYRRSSYGSLAYVHADSKVLARLQHSSVVHMIHRTDTLVRLQPNVILVYSNASQQGLEEDYLMPRSHCNESGLRMSYD</sequence>
<reference evidence="1" key="1">
    <citation type="journal article" date="2019" name="bioRxiv">
        <title>The Genome of the Zebra Mussel, Dreissena polymorpha: A Resource for Invasive Species Research.</title>
        <authorList>
            <person name="McCartney M.A."/>
            <person name="Auch B."/>
            <person name="Kono T."/>
            <person name="Mallez S."/>
            <person name="Zhang Y."/>
            <person name="Obille A."/>
            <person name="Becker A."/>
            <person name="Abrahante J.E."/>
            <person name="Garbe J."/>
            <person name="Badalamenti J.P."/>
            <person name="Herman A."/>
            <person name="Mangelson H."/>
            <person name="Liachko I."/>
            <person name="Sullivan S."/>
            <person name="Sone E.D."/>
            <person name="Koren S."/>
            <person name="Silverstein K.A.T."/>
            <person name="Beckman K.B."/>
            <person name="Gohl D.M."/>
        </authorList>
    </citation>
    <scope>NUCLEOTIDE SEQUENCE</scope>
    <source>
        <strain evidence="1">Duluth1</strain>
        <tissue evidence="1">Whole animal</tissue>
    </source>
</reference>